<dbReference type="SUPFAM" id="SSF57756">
    <property type="entry name" value="Retrovirus zinc finger-like domains"/>
    <property type="match status" value="1"/>
</dbReference>
<keyword evidence="1" id="KW-0479">Metal-binding</keyword>
<keyword evidence="5" id="KW-1185">Reference proteome</keyword>
<name>A0ABD2ME61_9BILA</name>
<evidence type="ECO:0000256" key="1">
    <source>
        <dbReference type="PROSITE-ProRule" id="PRU00047"/>
    </source>
</evidence>
<dbReference type="EMBL" id="JBICBT010000021">
    <property type="protein sequence ID" value="KAL3125804.1"/>
    <property type="molecule type" value="Genomic_DNA"/>
</dbReference>
<organism evidence="4 5">
    <name type="scientific">Heterodera trifolii</name>
    <dbReference type="NCBI Taxonomy" id="157864"/>
    <lineage>
        <taxon>Eukaryota</taxon>
        <taxon>Metazoa</taxon>
        <taxon>Ecdysozoa</taxon>
        <taxon>Nematoda</taxon>
        <taxon>Chromadorea</taxon>
        <taxon>Rhabditida</taxon>
        <taxon>Tylenchina</taxon>
        <taxon>Tylenchomorpha</taxon>
        <taxon>Tylenchoidea</taxon>
        <taxon>Heteroderidae</taxon>
        <taxon>Heteroderinae</taxon>
        <taxon>Heterodera</taxon>
    </lineage>
</organism>
<dbReference type="InterPro" id="IPR001878">
    <property type="entry name" value="Znf_CCHC"/>
</dbReference>
<proteinExistence type="predicted"/>
<keyword evidence="1" id="KW-0862">Zinc</keyword>
<feature type="compositionally biased region" description="Polar residues" evidence="2">
    <location>
        <begin position="390"/>
        <end position="407"/>
    </location>
</feature>
<dbReference type="Gene3D" id="4.10.60.10">
    <property type="entry name" value="Zinc finger, CCHC-type"/>
    <property type="match status" value="1"/>
</dbReference>
<feature type="region of interest" description="Disordered" evidence="2">
    <location>
        <begin position="23"/>
        <end position="48"/>
    </location>
</feature>
<gene>
    <name evidence="4" type="ORF">niasHT_009170</name>
</gene>
<accession>A0ABD2ME61</accession>
<dbReference type="AlphaFoldDB" id="A0ABD2ME61"/>
<feature type="region of interest" description="Disordered" evidence="2">
    <location>
        <begin position="650"/>
        <end position="671"/>
    </location>
</feature>
<dbReference type="PANTHER" id="PTHR19963">
    <property type="entry name" value="CCHC-TYPE DOMAIN-CONTAINING PROTEIN"/>
    <property type="match status" value="1"/>
</dbReference>
<sequence length="938" mass="106242">MNEHLADPNLESSERMESAEIRRRLLDPNGGGQRNLQQHKAVDTDEDGRDIDQAEQIGRADIGQLNCVNQNPGVNPEHNLAQHGVAILQQIQHSAIFTQRDNPVPIRAPVQQIQNPQNPAMGQQNFRRDNQQTHPPIMHSQQNAWPTTERNVQLPPPPVQHVCWQPPPFPNPTQNLPNFGMGNFDFGIVLERIPDLSGTEGLDGIKKFFKKFDFYSLNWSDAQKIRALESKLYGRAERAFQTAQNTQPFRYESIKREMLNLLDETDARNLNAFDELMQGVRRAPNESIDDLANRICALVQRAYNGLPQHLSNEYTIKFLIRAIGNPELALNLELIRSPGMTLDHFVSLAARAESTQKATKRFSRTENREKTWRPNFQQQLNQTNMVKTPRNNFNERGQQSQRFGTQPNRNSNCYNCNNPGHLARDCPQTTNFRPAERNSNIFTGINQQNLPQINNQQQPTEPSGNTSNRPYQARNFLKQNCLVLQEENICRKDLIVGQLKQDLEQFFGELKNNTTEDQKPEIPKIGKVMAVQVEVLGTETKAMLDGGAQISVIEAKFLYSLIKDKKLDLRDFNVFKTENRISDANGNPLECLGDLREPLKEAPVAQLVRARHGLLGSWVRVPPGELPFMFYMALLGGSPPHCRNHWTKECPSPSVKGQGKPEGPVFRGRRNVMPEGTECGRKWDKGPERTAKRGARSSVVICLPILRKDALNEVNVAMHIAKASIGFDLLFGTNALNELGFKMYDAMNDSMIDFEKVNSNKVNSLTVIYKTVLEPRATKLIECGVSHHFNGKEFFMSSDHGEEIRLEPTVAIGRDSKVVLPITNFSITPVILEEGKSIGVAELVHEIGETENFLSAPLEIFQKIPAMNEDKPMEMEKIRVDLTENSSLKKEQVEERLFEHIFAISDWELTQTSLAKHPIDTGFAEPVRSKIRLVPYAY</sequence>
<dbReference type="PANTHER" id="PTHR19963:SF30">
    <property type="entry name" value="ENDONUCLEASE_EXONUCLEASE_PHOSPHATASE DOMAIN-CONTAINING PROTEIN"/>
    <property type="match status" value="1"/>
</dbReference>
<dbReference type="Proteomes" id="UP001620626">
    <property type="component" value="Unassembled WGS sequence"/>
</dbReference>
<evidence type="ECO:0000256" key="2">
    <source>
        <dbReference type="SAM" id="MobiDB-lite"/>
    </source>
</evidence>
<protein>
    <recommendedName>
        <fullName evidence="3">CCHC-type domain-containing protein</fullName>
    </recommendedName>
</protein>
<evidence type="ECO:0000313" key="4">
    <source>
        <dbReference type="EMBL" id="KAL3125804.1"/>
    </source>
</evidence>
<reference evidence="4 5" key="1">
    <citation type="submission" date="2024-10" db="EMBL/GenBank/DDBJ databases">
        <authorList>
            <person name="Kim D."/>
        </authorList>
    </citation>
    <scope>NUCLEOTIDE SEQUENCE [LARGE SCALE GENOMIC DNA]</scope>
    <source>
        <strain evidence="4">BH-2024</strain>
    </source>
</reference>
<evidence type="ECO:0000259" key="3">
    <source>
        <dbReference type="PROSITE" id="PS50158"/>
    </source>
</evidence>
<dbReference type="Pfam" id="PF00098">
    <property type="entry name" value="zf-CCHC"/>
    <property type="match status" value="1"/>
</dbReference>
<feature type="region of interest" description="Disordered" evidence="2">
    <location>
        <begin position="390"/>
        <end position="411"/>
    </location>
</feature>
<dbReference type="GO" id="GO:0019899">
    <property type="term" value="F:enzyme binding"/>
    <property type="evidence" value="ECO:0007669"/>
    <property type="project" value="UniProtKB-ARBA"/>
</dbReference>
<feature type="domain" description="CCHC-type" evidence="3">
    <location>
        <begin position="413"/>
        <end position="428"/>
    </location>
</feature>
<dbReference type="PROSITE" id="PS50158">
    <property type="entry name" value="ZF_CCHC"/>
    <property type="match status" value="1"/>
</dbReference>
<comment type="caution">
    <text evidence="4">The sequence shown here is derived from an EMBL/GenBank/DDBJ whole genome shotgun (WGS) entry which is preliminary data.</text>
</comment>
<keyword evidence="1" id="KW-0863">Zinc-finger</keyword>
<evidence type="ECO:0000313" key="5">
    <source>
        <dbReference type="Proteomes" id="UP001620626"/>
    </source>
</evidence>
<dbReference type="SMART" id="SM00343">
    <property type="entry name" value="ZnF_C2HC"/>
    <property type="match status" value="1"/>
</dbReference>
<dbReference type="GO" id="GO:0008270">
    <property type="term" value="F:zinc ion binding"/>
    <property type="evidence" value="ECO:0007669"/>
    <property type="project" value="UniProtKB-KW"/>
</dbReference>
<dbReference type="InterPro" id="IPR036875">
    <property type="entry name" value="Znf_CCHC_sf"/>
</dbReference>